<dbReference type="PANTHER" id="PTHR47926">
    <property type="entry name" value="PENTATRICOPEPTIDE REPEAT-CONTAINING PROTEIN"/>
    <property type="match status" value="1"/>
</dbReference>
<accession>A0AAV2DZJ0</accession>
<dbReference type="EMBL" id="OZ034816">
    <property type="protein sequence ID" value="CAL1379076.1"/>
    <property type="molecule type" value="Genomic_DNA"/>
</dbReference>
<dbReference type="Proteomes" id="UP001497516">
    <property type="component" value="Chromosome 3"/>
</dbReference>
<reference evidence="1 2" key="1">
    <citation type="submission" date="2024-04" db="EMBL/GenBank/DDBJ databases">
        <authorList>
            <person name="Fracassetti M."/>
        </authorList>
    </citation>
    <scope>NUCLEOTIDE SEQUENCE [LARGE SCALE GENOMIC DNA]</scope>
</reference>
<keyword evidence="2" id="KW-1185">Reference proteome</keyword>
<evidence type="ECO:0008006" key="3">
    <source>
        <dbReference type="Google" id="ProtNLM"/>
    </source>
</evidence>
<sequence length="117" mass="13290">MNRKFSNAANRKLSFPAALDLLNAIDWRIFSNKPLLFASLLQTSTKALSFRSGLQIHAHVVKSGLETDRFVGNSLLALYFKLGSNFVETRRLFDGLHFKDVISWNSLPQSCNFQRVD</sequence>
<dbReference type="InterPro" id="IPR011990">
    <property type="entry name" value="TPR-like_helical_dom_sf"/>
</dbReference>
<name>A0AAV2DZJ0_9ROSI</name>
<organism evidence="1 2">
    <name type="scientific">Linum trigynum</name>
    <dbReference type="NCBI Taxonomy" id="586398"/>
    <lineage>
        <taxon>Eukaryota</taxon>
        <taxon>Viridiplantae</taxon>
        <taxon>Streptophyta</taxon>
        <taxon>Embryophyta</taxon>
        <taxon>Tracheophyta</taxon>
        <taxon>Spermatophyta</taxon>
        <taxon>Magnoliopsida</taxon>
        <taxon>eudicotyledons</taxon>
        <taxon>Gunneridae</taxon>
        <taxon>Pentapetalae</taxon>
        <taxon>rosids</taxon>
        <taxon>fabids</taxon>
        <taxon>Malpighiales</taxon>
        <taxon>Linaceae</taxon>
        <taxon>Linum</taxon>
    </lineage>
</organism>
<evidence type="ECO:0000313" key="1">
    <source>
        <dbReference type="EMBL" id="CAL1379076.1"/>
    </source>
</evidence>
<dbReference type="GO" id="GO:0003723">
    <property type="term" value="F:RNA binding"/>
    <property type="evidence" value="ECO:0007669"/>
    <property type="project" value="InterPro"/>
</dbReference>
<evidence type="ECO:0000313" key="2">
    <source>
        <dbReference type="Proteomes" id="UP001497516"/>
    </source>
</evidence>
<dbReference type="AlphaFoldDB" id="A0AAV2DZJ0"/>
<dbReference type="GO" id="GO:0009451">
    <property type="term" value="P:RNA modification"/>
    <property type="evidence" value="ECO:0007669"/>
    <property type="project" value="InterPro"/>
</dbReference>
<proteinExistence type="predicted"/>
<protein>
    <recommendedName>
        <fullName evidence="3">Pentatricopeptide repeat-containing protein</fullName>
    </recommendedName>
</protein>
<dbReference type="Gene3D" id="1.25.40.10">
    <property type="entry name" value="Tetratricopeptide repeat domain"/>
    <property type="match status" value="1"/>
</dbReference>
<gene>
    <name evidence="1" type="ORF">LTRI10_LOCUS20619</name>
</gene>
<dbReference type="InterPro" id="IPR046960">
    <property type="entry name" value="PPR_At4g14850-like_plant"/>
</dbReference>